<feature type="domain" description="Tetratricopeptide repeat protein 21A/21B N-terminal ARM repeat" evidence="2">
    <location>
        <begin position="10"/>
        <end position="201"/>
    </location>
</feature>
<dbReference type="InterPro" id="IPR011990">
    <property type="entry name" value="TPR-like_helical_dom_sf"/>
</dbReference>
<evidence type="ECO:0008006" key="4">
    <source>
        <dbReference type="Google" id="ProtNLM"/>
    </source>
</evidence>
<evidence type="ECO:0000259" key="1">
    <source>
        <dbReference type="Pfam" id="PF25060"/>
    </source>
</evidence>
<reference evidence="3" key="1">
    <citation type="submission" date="2018-11" db="EMBL/GenBank/DDBJ databases">
        <authorList>
            <consortium name="Pathogen Informatics"/>
        </authorList>
    </citation>
    <scope>NUCLEOTIDE SEQUENCE [LARGE SCALE GENOMIC DNA]</scope>
</reference>
<dbReference type="GO" id="GO:0061512">
    <property type="term" value="P:protein localization to cilium"/>
    <property type="evidence" value="ECO:0007669"/>
    <property type="project" value="TreeGrafter"/>
</dbReference>
<dbReference type="GO" id="GO:0030991">
    <property type="term" value="C:intraciliary transport particle A"/>
    <property type="evidence" value="ECO:0007669"/>
    <property type="project" value="TreeGrafter"/>
</dbReference>
<protein>
    <recommendedName>
        <fullName evidence="4">TPR_REGION domain-containing protein</fullName>
    </recommendedName>
</protein>
<dbReference type="SUPFAM" id="SSF48452">
    <property type="entry name" value="TPR-like"/>
    <property type="match status" value="1"/>
</dbReference>
<evidence type="ECO:0000313" key="3">
    <source>
        <dbReference type="EMBL" id="VDO19068.1"/>
    </source>
</evidence>
<dbReference type="AlphaFoldDB" id="A0A3P7WN88"/>
<organism evidence="3">
    <name type="scientific">Heligmosomoides polygyrus</name>
    <name type="common">Parasitic roundworm</name>
    <dbReference type="NCBI Taxonomy" id="6339"/>
    <lineage>
        <taxon>Eukaryota</taxon>
        <taxon>Metazoa</taxon>
        <taxon>Ecdysozoa</taxon>
        <taxon>Nematoda</taxon>
        <taxon>Chromadorea</taxon>
        <taxon>Rhabditida</taxon>
        <taxon>Rhabditina</taxon>
        <taxon>Rhabditomorpha</taxon>
        <taxon>Strongyloidea</taxon>
        <taxon>Heligmosomidae</taxon>
        <taxon>Heligmosomoides</taxon>
    </lineage>
</organism>
<accession>A0A3P7WN88</accession>
<dbReference type="Pfam" id="PF25060">
    <property type="entry name" value="ARM_TT21_2nd"/>
    <property type="match status" value="1"/>
</dbReference>
<dbReference type="PANTHER" id="PTHR14699:SF0">
    <property type="entry name" value="TETRATRICOPEPTIDE REPEAT PROTEIN 21 HOMOLOG"/>
    <property type="match status" value="1"/>
</dbReference>
<dbReference type="InterPro" id="IPR056833">
    <property type="entry name" value="ARM_TT21_N"/>
</dbReference>
<sequence length="415" mass="45849">MKACGGADGDSPHVQLLKGIALNLYGKPAEAMRLLETLRSGDYALGALYALKHSHLLAENPDRQSLLEIETAMSSLRDAPVMGLFSAAEALFFQKDYTKAKPILEKLVKVVPQDPMISCLCGWTDLLLGRDQKSTLEMFDRAVEQRYLDGYVGKMAVYMSRQLANDMKAVSKDALTVSFSHLPFHIEATRACLLAKEWNNALQAIQNSNIVESDNVFILFLLAVHTICSSGIKLEQALNELQKARRSIYVVDELRVAISLEDVKEAAAKVKELMTMDSDDPYAALGVTLSNLMNGKVDDASAQLTFMKEANPTITGYAIYHFAEAVIAKYKKNSYEQFIQFINDAIIVHFDKIQVFFIVESGALAEVVLLATLKCCESVTPLAGEHVLLNRVPHSPCRRGNRGARNSGGRKCHVM</sequence>
<proteinExistence type="predicted"/>
<dbReference type="InterPro" id="IPR056832">
    <property type="entry name" value="ARM_TT21_2nd"/>
</dbReference>
<dbReference type="Pfam" id="PF25062">
    <property type="entry name" value="ARM_TT21_N"/>
    <property type="match status" value="1"/>
</dbReference>
<dbReference type="GO" id="GO:0035721">
    <property type="term" value="P:intraciliary retrograde transport"/>
    <property type="evidence" value="ECO:0007669"/>
    <property type="project" value="TreeGrafter"/>
</dbReference>
<dbReference type="PANTHER" id="PTHR14699">
    <property type="entry name" value="STI2 PROTEIN-RELATED"/>
    <property type="match status" value="1"/>
</dbReference>
<gene>
    <name evidence="3" type="ORF">HPBE_LOCUS686</name>
</gene>
<dbReference type="Gene3D" id="1.25.40.10">
    <property type="entry name" value="Tetratricopeptide repeat domain"/>
    <property type="match status" value="1"/>
</dbReference>
<dbReference type="EMBL" id="UZAH01000544">
    <property type="protein sequence ID" value="VDO19068.1"/>
    <property type="molecule type" value="Genomic_DNA"/>
</dbReference>
<evidence type="ECO:0000259" key="2">
    <source>
        <dbReference type="Pfam" id="PF25062"/>
    </source>
</evidence>
<feature type="domain" description="Tetratricopeptide repeat protein 21A/21B second ARM" evidence="1">
    <location>
        <begin position="217"/>
        <end position="354"/>
    </location>
</feature>
<dbReference type="InterPro" id="IPR040364">
    <property type="entry name" value="TTC21A/TTC21B"/>
</dbReference>
<dbReference type="OrthoDB" id="10259630at2759"/>
<dbReference type="GO" id="GO:0005929">
    <property type="term" value="C:cilium"/>
    <property type="evidence" value="ECO:0007669"/>
    <property type="project" value="GOC"/>
</dbReference>
<name>A0A3P7WN88_HELPZ</name>